<dbReference type="Proteomes" id="UP000326289">
    <property type="component" value="Unassembled WGS sequence"/>
</dbReference>
<keyword evidence="3" id="KW-1185">Reference proteome</keyword>
<gene>
    <name evidence="2" type="ORF">BDV30DRAFT_241210</name>
</gene>
<proteinExistence type="predicted"/>
<evidence type="ECO:0000313" key="3">
    <source>
        <dbReference type="Proteomes" id="UP000326289"/>
    </source>
</evidence>
<sequence>MASPQPPSVLPLSPPDLDNENSEIRTEVLQRLKSICQEKLGRDKFPPTFWAFCQVADIAKLEQMISQAESVDSETVYEETAVFDLSAC</sequence>
<dbReference type="AlphaFoldDB" id="A0A5N6IVN2"/>
<evidence type="ECO:0000313" key="2">
    <source>
        <dbReference type="EMBL" id="KAB8270722.1"/>
    </source>
</evidence>
<name>A0A5N6IVN2_9EURO</name>
<accession>A0A5N6IVN2</accession>
<feature type="region of interest" description="Disordered" evidence="1">
    <location>
        <begin position="1"/>
        <end position="21"/>
    </location>
</feature>
<protein>
    <submittedName>
        <fullName evidence="2">Uncharacterized protein</fullName>
    </submittedName>
</protein>
<dbReference type="EMBL" id="ML732826">
    <property type="protein sequence ID" value="KAB8270722.1"/>
    <property type="molecule type" value="Genomic_DNA"/>
</dbReference>
<feature type="compositionally biased region" description="Pro residues" evidence="1">
    <location>
        <begin position="1"/>
        <end position="14"/>
    </location>
</feature>
<organism evidence="2 3">
    <name type="scientific">Aspergillus minisclerotigenes</name>
    <dbReference type="NCBI Taxonomy" id="656917"/>
    <lineage>
        <taxon>Eukaryota</taxon>
        <taxon>Fungi</taxon>
        <taxon>Dikarya</taxon>
        <taxon>Ascomycota</taxon>
        <taxon>Pezizomycotina</taxon>
        <taxon>Eurotiomycetes</taxon>
        <taxon>Eurotiomycetidae</taxon>
        <taxon>Eurotiales</taxon>
        <taxon>Aspergillaceae</taxon>
        <taxon>Aspergillus</taxon>
        <taxon>Aspergillus subgen. Circumdati</taxon>
    </lineage>
</organism>
<reference evidence="2 3" key="1">
    <citation type="submission" date="2019-04" db="EMBL/GenBank/DDBJ databases">
        <title>Fungal friends and foes A comparative genomics study of 23 Aspergillus species from section Flavi.</title>
        <authorList>
            <consortium name="DOE Joint Genome Institute"/>
            <person name="Kjaerbolling I."/>
            <person name="Vesth T.C."/>
            <person name="Frisvad J.C."/>
            <person name="Nybo J.L."/>
            <person name="Theobald S."/>
            <person name="Kildgaard S."/>
            <person name="Petersen T.I."/>
            <person name="Kuo A."/>
            <person name="Sato A."/>
            <person name="Lyhne E.K."/>
            <person name="Kogle M.E."/>
            <person name="Wiebenga A."/>
            <person name="Kun R.S."/>
            <person name="Lubbers R.J."/>
            <person name="Makela M.R."/>
            <person name="Barry K."/>
            <person name="Chovatia M."/>
            <person name="Clum A."/>
            <person name="Daum C."/>
            <person name="Haridas S."/>
            <person name="He G."/>
            <person name="LaButti K."/>
            <person name="Lipzen A."/>
            <person name="Mondo S."/>
            <person name="Pangilinan J."/>
            <person name="Riley R."/>
            <person name="Salamov A."/>
            <person name="Simmons B.A."/>
            <person name="Magnuson J.K."/>
            <person name="Henrissat B."/>
            <person name="Mortensen U.H."/>
            <person name="Larsen T.O."/>
            <person name="De vries R.P."/>
            <person name="Grigoriev I.V."/>
            <person name="Machida M."/>
            <person name="Baker S.E."/>
            <person name="Andersen M.R."/>
        </authorList>
    </citation>
    <scope>NUCLEOTIDE SEQUENCE [LARGE SCALE GENOMIC DNA]</scope>
    <source>
        <strain evidence="2 3">CBS 117635</strain>
    </source>
</reference>
<evidence type="ECO:0000256" key="1">
    <source>
        <dbReference type="SAM" id="MobiDB-lite"/>
    </source>
</evidence>